<evidence type="ECO:0000313" key="1">
    <source>
        <dbReference type="EMBL" id="KAK3723692.1"/>
    </source>
</evidence>
<evidence type="ECO:0000313" key="2">
    <source>
        <dbReference type="Proteomes" id="UP001281147"/>
    </source>
</evidence>
<organism evidence="1 2">
    <name type="scientific">Vermiconidia calcicola</name>
    <dbReference type="NCBI Taxonomy" id="1690605"/>
    <lineage>
        <taxon>Eukaryota</taxon>
        <taxon>Fungi</taxon>
        <taxon>Dikarya</taxon>
        <taxon>Ascomycota</taxon>
        <taxon>Pezizomycotina</taxon>
        <taxon>Dothideomycetes</taxon>
        <taxon>Dothideomycetidae</taxon>
        <taxon>Mycosphaerellales</taxon>
        <taxon>Extremaceae</taxon>
        <taxon>Vermiconidia</taxon>
    </lineage>
</organism>
<accession>A0ACC3NWV6</accession>
<dbReference type="Proteomes" id="UP001281147">
    <property type="component" value="Unassembled WGS sequence"/>
</dbReference>
<gene>
    <name evidence="1" type="ORF">LTR37_001573</name>
</gene>
<reference evidence="1" key="1">
    <citation type="submission" date="2023-07" db="EMBL/GenBank/DDBJ databases">
        <title>Black Yeasts Isolated from many extreme environments.</title>
        <authorList>
            <person name="Coleine C."/>
            <person name="Stajich J.E."/>
            <person name="Selbmann L."/>
        </authorList>
    </citation>
    <scope>NUCLEOTIDE SEQUENCE</scope>
    <source>
        <strain evidence="1">CCFEE 5714</strain>
    </source>
</reference>
<comment type="caution">
    <text evidence="1">The sequence shown here is derived from an EMBL/GenBank/DDBJ whole genome shotgun (WGS) entry which is preliminary data.</text>
</comment>
<name>A0ACC3NWV6_9PEZI</name>
<dbReference type="EMBL" id="JAUTXU010000008">
    <property type="protein sequence ID" value="KAK3723692.1"/>
    <property type="molecule type" value="Genomic_DNA"/>
</dbReference>
<sequence>MFPKPTNRMECLRQLKQQEQEQKMLARLADQSIPEELVVRILGFIIIERQPDTYLKDESTLTATVKQLLGGTAAGEPLYDRLAQSLLEKSCVRLDITFKRQKEGEAPEAILQSWHSALPHRIRHLELHCTVEVSMSKLRYPISLLQLTQGLPSLASHFLDLRSLKVVLDLAINENEVPMGAILPPAWQFVNSNCYFTYTKQTTFHALIAKLVDAVRQDGPGRERVFVIKFVEIGDKRVWSSKEFAARFGEWIGKKVGLESAQTAEKVVDEAIHDLKLVKDREAEERAERDAERQDALGTGWPPFGWETT</sequence>
<proteinExistence type="predicted"/>
<keyword evidence="2" id="KW-1185">Reference proteome</keyword>
<protein>
    <submittedName>
        <fullName evidence="1">Uncharacterized protein</fullName>
    </submittedName>
</protein>